<protein>
    <submittedName>
        <fullName evidence="1">Uncharacterized protein</fullName>
    </submittedName>
</protein>
<comment type="caution">
    <text evidence="1">The sequence shown here is derived from an EMBL/GenBank/DDBJ whole genome shotgun (WGS) entry which is preliminary data.</text>
</comment>
<dbReference type="Proteomes" id="UP000006729">
    <property type="component" value="Chromosome 11"/>
</dbReference>
<evidence type="ECO:0000313" key="2">
    <source>
        <dbReference type="Proteomes" id="UP000006729"/>
    </source>
</evidence>
<reference evidence="1 2" key="1">
    <citation type="journal article" date="2006" name="Science">
        <title>The genome of black cottonwood, Populus trichocarpa (Torr. &amp; Gray).</title>
        <authorList>
            <person name="Tuskan G.A."/>
            <person name="Difazio S."/>
            <person name="Jansson S."/>
            <person name="Bohlmann J."/>
            <person name="Grigoriev I."/>
            <person name="Hellsten U."/>
            <person name="Putnam N."/>
            <person name="Ralph S."/>
            <person name="Rombauts S."/>
            <person name="Salamov A."/>
            <person name="Schein J."/>
            <person name="Sterck L."/>
            <person name="Aerts A."/>
            <person name="Bhalerao R.R."/>
            <person name="Bhalerao R.P."/>
            <person name="Blaudez D."/>
            <person name="Boerjan W."/>
            <person name="Brun A."/>
            <person name="Brunner A."/>
            <person name="Busov V."/>
            <person name="Campbell M."/>
            <person name="Carlson J."/>
            <person name="Chalot M."/>
            <person name="Chapman J."/>
            <person name="Chen G.L."/>
            <person name="Cooper D."/>
            <person name="Coutinho P.M."/>
            <person name="Couturier J."/>
            <person name="Covert S."/>
            <person name="Cronk Q."/>
            <person name="Cunningham R."/>
            <person name="Davis J."/>
            <person name="Degroeve S."/>
            <person name="Dejardin A."/>
            <person name="Depamphilis C."/>
            <person name="Detter J."/>
            <person name="Dirks B."/>
            <person name="Dubchak I."/>
            <person name="Duplessis S."/>
            <person name="Ehlting J."/>
            <person name="Ellis B."/>
            <person name="Gendler K."/>
            <person name="Goodstein D."/>
            <person name="Gribskov M."/>
            <person name="Grimwood J."/>
            <person name="Groover A."/>
            <person name="Gunter L."/>
            <person name="Hamberger B."/>
            <person name="Heinze B."/>
            <person name="Helariutta Y."/>
            <person name="Henrissat B."/>
            <person name="Holligan D."/>
            <person name="Holt R."/>
            <person name="Huang W."/>
            <person name="Islam-Faridi N."/>
            <person name="Jones S."/>
            <person name="Jones-Rhoades M."/>
            <person name="Jorgensen R."/>
            <person name="Joshi C."/>
            <person name="Kangasjarvi J."/>
            <person name="Karlsson J."/>
            <person name="Kelleher C."/>
            <person name="Kirkpatrick R."/>
            <person name="Kirst M."/>
            <person name="Kohler A."/>
            <person name="Kalluri U."/>
            <person name="Larimer F."/>
            <person name="Leebens-Mack J."/>
            <person name="Leple J.C."/>
            <person name="Locascio P."/>
            <person name="Lou Y."/>
            <person name="Lucas S."/>
            <person name="Martin F."/>
            <person name="Montanini B."/>
            <person name="Napoli C."/>
            <person name="Nelson D.R."/>
            <person name="Nelson C."/>
            <person name="Nieminen K."/>
            <person name="Nilsson O."/>
            <person name="Pereda V."/>
            <person name="Peter G."/>
            <person name="Philippe R."/>
            <person name="Pilate G."/>
            <person name="Poliakov A."/>
            <person name="Razumovskaya J."/>
            <person name="Richardson P."/>
            <person name="Rinaldi C."/>
            <person name="Ritland K."/>
            <person name="Rouze P."/>
            <person name="Ryaboy D."/>
            <person name="Schmutz J."/>
            <person name="Schrader J."/>
            <person name="Segerman B."/>
            <person name="Shin H."/>
            <person name="Siddiqui A."/>
            <person name="Sterky F."/>
            <person name="Terry A."/>
            <person name="Tsai C.J."/>
            <person name="Uberbacher E."/>
            <person name="Unneberg P."/>
            <person name="Vahala J."/>
            <person name="Wall K."/>
            <person name="Wessler S."/>
            <person name="Yang G."/>
            <person name="Yin T."/>
            <person name="Douglas C."/>
            <person name="Marra M."/>
            <person name="Sandberg G."/>
            <person name="Van de Peer Y."/>
            <person name="Rokhsar D."/>
        </authorList>
    </citation>
    <scope>NUCLEOTIDE SEQUENCE [LARGE SCALE GENOMIC DNA]</scope>
    <source>
        <strain evidence="2">cv. Nisqually</strain>
    </source>
</reference>
<name>A0ACC0S7Y0_POPTR</name>
<organism evidence="1 2">
    <name type="scientific">Populus trichocarpa</name>
    <name type="common">Western balsam poplar</name>
    <name type="synonym">Populus balsamifera subsp. trichocarpa</name>
    <dbReference type="NCBI Taxonomy" id="3694"/>
    <lineage>
        <taxon>Eukaryota</taxon>
        <taxon>Viridiplantae</taxon>
        <taxon>Streptophyta</taxon>
        <taxon>Embryophyta</taxon>
        <taxon>Tracheophyta</taxon>
        <taxon>Spermatophyta</taxon>
        <taxon>Magnoliopsida</taxon>
        <taxon>eudicotyledons</taxon>
        <taxon>Gunneridae</taxon>
        <taxon>Pentapetalae</taxon>
        <taxon>rosids</taxon>
        <taxon>fabids</taxon>
        <taxon>Malpighiales</taxon>
        <taxon>Salicaceae</taxon>
        <taxon>Saliceae</taxon>
        <taxon>Populus</taxon>
    </lineage>
</organism>
<evidence type="ECO:0000313" key="1">
    <source>
        <dbReference type="EMBL" id="KAI9385651.1"/>
    </source>
</evidence>
<proteinExistence type="predicted"/>
<gene>
    <name evidence="1" type="ORF">POPTR_011G093801v4</name>
</gene>
<accession>A0ACC0S7Y0</accession>
<keyword evidence="2" id="KW-1185">Reference proteome</keyword>
<sequence>MQYEYIHVFQCETKHSQVEVPILKVIHFQSFQVSRSPSLSVVQPRKSSTAYEDNEEQGV</sequence>
<dbReference type="EMBL" id="CM009300">
    <property type="protein sequence ID" value="KAI9385651.1"/>
    <property type="molecule type" value="Genomic_DNA"/>
</dbReference>